<protein>
    <recommendedName>
        <fullName evidence="3">Dinitrogenase iron-molybdenum cofactor biosynthesis domain-containing protein</fullName>
    </recommendedName>
</protein>
<dbReference type="AlphaFoldDB" id="A0A368NE17"/>
<comment type="caution">
    <text evidence="4">The sequence shown here is derived from an EMBL/GenBank/DDBJ whole genome shotgun (WGS) entry which is preliminary data.</text>
</comment>
<feature type="domain" description="Dinitrogenase iron-molybdenum cofactor biosynthesis" evidence="3">
    <location>
        <begin position="9"/>
        <end position="91"/>
    </location>
</feature>
<dbReference type="RefSeq" id="WP_114338862.1">
    <property type="nucleotide sequence ID" value="NZ_QPID01000008.1"/>
</dbReference>
<keyword evidence="5" id="KW-1185">Reference proteome</keyword>
<evidence type="ECO:0000313" key="4">
    <source>
        <dbReference type="EMBL" id="RCU48738.1"/>
    </source>
</evidence>
<feature type="region of interest" description="Disordered" evidence="2">
    <location>
        <begin position="163"/>
        <end position="195"/>
    </location>
</feature>
<dbReference type="Pfam" id="PF02579">
    <property type="entry name" value="Nitro_FeMo-Co"/>
    <property type="match status" value="1"/>
</dbReference>
<feature type="compositionally biased region" description="Basic residues" evidence="2">
    <location>
        <begin position="163"/>
        <end position="176"/>
    </location>
</feature>
<dbReference type="InterPro" id="IPR036105">
    <property type="entry name" value="DiNase_FeMo-co_biosyn_sf"/>
</dbReference>
<name>A0A368NE17_9GAMM</name>
<evidence type="ECO:0000256" key="1">
    <source>
        <dbReference type="ARBA" id="ARBA00023231"/>
    </source>
</evidence>
<sequence>MITAIPMDSDTVASHFSKATSFVFFNEEGKAIGSKQNPALRANCQGKAKLLQMLAEYRVERLVVRNIGEKMLQRLLSLSFSVFHLSSGRVDLSEVVKRNSPLTPLTHFSQGRPSINVHGKNKEGHQCCGHKHDEQDVTTESCCQENAEAEQCGCGSHGHHQGKGKGKGCGHGHSHEHRHDHSHGHGDGKGCKGGRNKGAGKCCHS</sequence>
<organism evidence="4 5">
    <name type="scientific">Corallincola holothuriorum</name>
    <dbReference type="NCBI Taxonomy" id="2282215"/>
    <lineage>
        <taxon>Bacteria</taxon>
        <taxon>Pseudomonadati</taxon>
        <taxon>Pseudomonadota</taxon>
        <taxon>Gammaproteobacteria</taxon>
        <taxon>Alteromonadales</taxon>
        <taxon>Psychromonadaceae</taxon>
        <taxon>Corallincola</taxon>
    </lineage>
</organism>
<dbReference type="EMBL" id="QPID01000008">
    <property type="protein sequence ID" value="RCU48738.1"/>
    <property type="molecule type" value="Genomic_DNA"/>
</dbReference>
<evidence type="ECO:0000313" key="5">
    <source>
        <dbReference type="Proteomes" id="UP000252558"/>
    </source>
</evidence>
<evidence type="ECO:0000259" key="3">
    <source>
        <dbReference type="Pfam" id="PF02579"/>
    </source>
</evidence>
<dbReference type="OrthoDB" id="6215304at2"/>
<gene>
    <name evidence="4" type="ORF">DU002_13155</name>
</gene>
<dbReference type="Proteomes" id="UP000252558">
    <property type="component" value="Unassembled WGS sequence"/>
</dbReference>
<proteinExistence type="predicted"/>
<keyword evidence="1" id="KW-0535">Nitrogen fixation</keyword>
<accession>A0A368NE17</accession>
<feature type="compositionally biased region" description="Basic and acidic residues" evidence="2">
    <location>
        <begin position="177"/>
        <end position="190"/>
    </location>
</feature>
<reference evidence="4 5" key="1">
    <citation type="submission" date="2018-07" db="EMBL/GenBank/DDBJ databases">
        <title>Corallincola holothuriorum sp. nov., a new facultative anaerobe isolated from sea cucumber Apostichopus japonicus.</title>
        <authorList>
            <person name="Xia H."/>
        </authorList>
    </citation>
    <scope>NUCLEOTIDE SEQUENCE [LARGE SCALE GENOMIC DNA]</scope>
    <source>
        <strain evidence="4 5">C4</strain>
    </source>
</reference>
<dbReference type="InterPro" id="IPR003731">
    <property type="entry name" value="Di-Nase_FeMo-co_biosynth"/>
</dbReference>
<evidence type="ECO:0000256" key="2">
    <source>
        <dbReference type="SAM" id="MobiDB-lite"/>
    </source>
</evidence>
<dbReference type="SUPFAM" id="SSF53146">
    <property type="entry name" value="Nitrogenase accessory factor-like"/>
    <property type="match status" value="1"/>
</dbReference>
<dbReference type="Gene3D" id="3.30.420.130">
    <property type="entry name" value="Dinitrogenase iron-molybdenum cofactor biosynthesis domain"/>
    <property type="match status" value="1"/>
</dbReference>